<accession>A0ABN7XKX8</accession>
<keyword evidence="2" id="KW-1185">Reference proteome</keyword>
<name>A0ABN7XKX8_GIGMA</name>
<organism evidence="1 2">
    <name type="scientific">Gigaspora margarita</name>
    <dbReference type="NCBI Taxonomy" id="4874"/>
    <lineage>
        <taxon>Eukaryota</taxon>
        <taxon>Fungi</taxon>
        <taxon>Fungi incertae sedis</taxon>
        <taxon>Mucoromycota</taxon>
        <taxon>Glomeromycotina</taxon>
        <taxon>Glomeromycetes</taxon>
        <taxon>Diversisporales</taxon>
        <taxon>Gigasporaceae</taxon>
        <taxon>Gigaspora</taxon>
    </lineage>
</organism>
<dbReference type="Proteomes" id="UP000789901">
    <property type="component" value="Unassembled WGS sequence"/>
</dbReference>
<gene>
    <name evidence="1" type="ORF">GMARGA_LOCUS44782</name>
</gene>
<proteinExistence type="predicted"/>
<feature type="non-terminal residue" evidence="1">
    <location>
        <position position="49"/>
    </location>
</feature>
<dbReference type="EMBL" id="CAJVQB010154872">
    <property type="protein sequence ID" value="CAG8855961.1"/>
    <property type="molecule type" value="Genomic_DNA"/>
</dbReference>
<protein>
    <submittedName>
        <fullName evidence="1">34252_t:CDS:1</fullName>
    </submittedName>
</protein>
<evidence type="ECO:0000313" key="1">
    <source>
        <dbReference type="EMBL" id="CAG8855961.1"/>
    </source>
</evidence>
<comment type="caution">
    <text evidence="1">The sequence shown here is derived from an EMBL/GenBank/DDBJ whole genome shotgun (WGS) entry which is preliminary data.</text>
</comment>
<evidence type="ECO:0000313" key="2">
    <source>
        <dbReference type="Proteomes" id="UP000789901"/>
    </source>
</evidence>
<sequence length="49" mass="5675">ADSFEILYLNEMDFKFIIRTGEQTGADREMLDADEETMRNLDSKAMLSL</sequence>
<reference evidence="1 2" key="1">
    <citation type="submission" date="2021-06" db="EMBL/GenBank/DDBJ databases">
        <authorList>
            <person name="Kallberg Y."/>
            <person name="Tangrot J."/>
            <person name="Rosling A."/>
        </authorList>
    </citation>
    <scope>NUCLEOTIDE SEQUENCE [LARGE SCALE GENOMIC DNA]</scope>
    <source>
        <strain evidence="1 2">120-4 pot B 10/14</strain>
    </source>
</reference>
<feature type="non-terminal residue" evidence="1">
    <location>
        <position position="1"/>
    </location>
</feature>